<reference evidence="3" key="1">
    <citation type="journal article" date="2011" name="Nat. Commun.">
        <title>Effector diversification within compartments of the Leptosphaeria maculans genome affected by Repeat-Induced Point mutations.</title>
        <authorList>
            <person name="Rouxel T."/>
            <person name="Grandaubert J."/>
            <person name="Hane J.K."/>
            <person name="Hoede C."/>
            <person name="van de Wouw A.P."/>
            <person name="Couloux A."/>
            <person name="Dominguez V."/>
            <person name="Anthouard V."/>
            <person name="Bally P."/>
            <person name="Bourras S."/>
            <person name="Cozijnsen A.J."/>
            <person name="Ciuffetti L.M."/>
            <person name="Degrave A."/>
            <person name="Dilmaghani A."/>
            <person name="Duret L."/>
            <person name="Fudal I."/>
            <person name="Goodwin S.B."/>
            <person name="Gout L."/>
            <person name="Glaser N."/>
            <person name="Linglin J."/>
            <person name="Kema G.H.J."/>
            <person name="Lapalu N."/>
            <person name="Lawrence C.B."/>
            <person name="May K."/>
            <person name="Meyer M."/>
            <person name="Ollivier B."/>
            <person name="Poulain J."/>
            <person name="Schoch C.L."/>
            <person name="Simon A."/>
            <person name="Spatafora J.W."/>
            <person name="Stachowiak A."/>
            <person name="Turgeon B.G."/>
            <person name="Tyler B.M."/>
            <person name="Vincent D."/>
            <person name="Weissenbach J."/>
            <person name="Amselem J."/>
            <person name="Quesneville H."/>
            <person name="Oliver R.P."/>
            <person name="Wincker P."/>
            <person name="Balesdent M.-H."/>
            <person name="Howlett B.J."/>
        </authorList>
    </citation>
    <scope>NUCLEOTIDE SEQUENCE [LARGE SCALE GENOMIC DNA]</scope>
    <source>
        <strain evidence="3">JN3 / isolate v23.1.3 / race Av1-4-5-6-7-8</strain>
    </source>
</reference>
<dbReference type="AlphaFoldDB" id="E4ZJN2"/>
<sequence length="646" mass="73313">MKKSASSQRQCNTDDTIGSPNLSQQTLFLKSTPHLDHPPHSAAAITTLHHSALLRFIDAVYTSSTLYFSPPCVALPLLPLLREVSPYPIATPVLMSSPSKTRSLLDMLARKCGAQAQNASSHYTDSQFNSLYYRYNVRFISHYHTPAPPRATRQFFHDDWLLFRSNIQAANDPPSDTSLQIKFSLLSLALPTWQRMTLPIRVIQILHMNLNFIPSFRIRADELYDAIGIQQDQHVQPLDWPELFEVTAASNNYETWYQLQTSVHDDCHSEILDNFKRPASDRSSYSIHHMSAQTLEYNFDITAYSTYKEQGQLSILHFTVDATLLVRGAVMLKKGLPQLLDSDGGRMNAAHIKQLDVSSTTKFHFQLWLLMDNCQVPRAICPRDQLSDTAQIPWALFLPAKNEGEWGLGLCLTDVTSANVPCGGENLIIFYLLTFFLHKSTTQSSPQPAVNMSSRQVDDSFWTELDRELATYTPARGWTTLCYWVRQRHQDIEYYVAVDVSTGVCRPDDPEVLWRQAEATWLMEWFLPYLRWEANCTIGTAECHFRVSETTQTMKCTLVVVVAVVFVVITARLTAHPRLLRLPLVALPRLLPLLQHLHPRPQSPSESPPFPFPAAPASAGYEKGGGKEEEEEEEEEEIPYGLWAFV</sequence>
<name>E4ZJN2_LEPMJ</name>
<dbReference type="VEuPathDB" id="FungiDB:LEMA_P068250.1"/>
<dbReference type="InParanoid" id="E4ZJN2"/>
<accession>E4ZJN2</accession>
<evidence type="ECO:0000313" key="3">
    <source>
        <dbReference type="Proteomes" id="UP000002668"/>
    </source>
</evidence>
<protein>
    <submittedName>
        <fullName evidence="2">Predicted protein</fullName>
    </submittedName>
</protein>
<proteinExistence type="predicted"/>
<evidence type="ECO:0000256" key="1">
    <source>
        <dbReference type="SAM" id="MobiDB-lite"/>
    </source>
</evidence>
<dbReference type="HOGENOM" id="CLU_423925_0_0_1"/>
<dbReference type="Proteomes" id="UP000002668">
    <property type="component" value="Genome"/>
</dbReference>
<feature type="region of interest" description="Disordered" evidence="1">
    <location>
        <begin position="598"/>
        <end position="646"/>
    </location>
</feature>
<feature type="compositionally biased region" description="Acidic residues" evidence="1">
    <location>
        <begin position="628"/>
        <end position="638"/>
    </location>
</feature>
<dbReference type="EMBL" id="FP929072">
    <property type="protein sequence ID" value="CBX91317.1"/>
    <property type="molecule type" value="Genomic_DNA"/>
</dbReference>
<keyword evidence="3" id="KW-1185">Reference proteome</keyword>
<gene>
    <name evidence="2" type="ORF">LEMA_P068250.1</name>
</gene>
<evidence type="ECO:0000313" key="2">
    <source>
        <dbReference type="EMBL" id="CBX91317.1"/>
    </source>
</evidence>
<organism evidence="3">
    <name type="scientific">Leptosphaeria maculans (strain JN3 / isolate v23.1.3 / race Av1-4-5-6-7-8)</name>
    <name type="common">Blackleg fungus</name>
    <name type="synonym">Phoma lingam</name>
    <dbReference type="NCBI Taxonomy" id="985895"/>
    <lineage>
        <taxon>Eukaryota</taxon>
        <taxon>Fungi</taxon>
        <taxon>Dikarya</taxon>
        <taxon>Ascomycota</taxon>
        <taxon>Pezizomycotina</taxon>
        <taxon>Dothideomycetes</taxon>
        <taxon>Pleosporomycetidae</taxon>
        <taxon>Pleosporales</taxon>
        <taxon>Pleosporineae</taxon>
        <taxon>Leptosphaeriaceae</taxon>
        <taxon>Plenodomus</taxon>
        <taxon>Plenodomus lingam/Leptosphaeria maculans species complex</taxon>
    </lineage>
</organism>